<gene>
    <name evidence="1" type="ORF">ACFFIA_28510</name>
</gene>
<evidence type="ECO:0000313" key="1">
    <source>
        <dbReference type="EMBL" id="MFC0531596.1"/>
    </source>
</evidence>
<sequence length="53" mass="5817">MKVATVRAQVGLLFHNDFEEFVTLTPQPHQVAALTATLDDVVAWSRALAPLRA</sequence>
<keyword evidence="2" id="KW-1185">Reference proteome</keyword>
<proteinExistence type="predicted"/>
<evidence type="ECO:0000313" key="2">
    <source>
        <dbReference type="Proteomes" id="UP001589867"/>
    </source>
</evidence>
<dbReference type="EMBL" id="JBHLUH010000060">
    <property type="protein sequence ID" value="MFC0531596.1"/>
    <property type="molecule type" value="Genomic_DNA"/>
</dbReference>
<dbReference type="Proteomes" id="UP001589867">
    <property type="component" value="Unassembled WGS sequence"/>
</dbReference>
<comment type="caution">
    <text evidence="1">The sequence shown here is derived from an EMBL/GenBank/DDBJ whole genome shotgun (WGS) entry which is preliminary data.</text>
</comment>
<protein>
    <submittedName>
        <fullName evidence="1">Uncharacterized protein</fullName>
    </submittedName>
</protein>
<dbReference type="RefSeq" id="WP_377256276.1">
    <property type="nucleotide sequence ID" value="NZ_JBHLUH010000060.1"/>
</dbReference>
<reference evidence="1 2" key="1">
    <citation type="submission" date="2024-09" db="EMBL/GenBank/DDBJ databases">
        <authorList>
            <person name="Sun Q."/>
            <person name="Mori K."/>
        </authorList>
    </citation>
    <scope>NUCLEOTIDE SEQUENCE [LARGE SCALE GENOMIC DNA]</scope>
    <source>
        <strain evidence="1 2">TBRC 3947</strain>
    </source>
</reference>
<name>A0ABV6MA52_9ACTN</name>
<organism evidence="1 2">
    <name type="scientific">Phytohabitans kaempferiae</name>
    <dbReference type="NCBI Taxonomy" id="1620943"/>
    <lineage>
        <taxon>Bacteria</taxon>
        <taxon>Bacillati</taxon>
        <taxon>Actinomycetota</taxon>
        <taxon>Actinomycetes</taxon>
        <taxon>Micromonosporales</taxon>
        <taxon>Micromonosporaceae</taxon>
    </lineage>
</organism>
<accession>A0ABV6MA52</accession>